<reference evidence="1 2" key="1">
    <citation type="journal article" date="2024" name="G3 (Bethesda)">
        <title>Genome assembly of Hibiscus sabdariffa L. provides insights into metabolisms of medicinal natural products.</title>
        <authorList>
            <person name="Kim T."/>
        </authorList>
    </citation>
    <scope>NUCLEOTIDE SEQUENCE [LARGE SCALE GENOMIC DNA]</scope>
    <source>
        <strain evidence="1">TK-2024</strain>
        <tissue evidence="1">Old leaves</tissue>
    </source>
</reference>
<proteinExistence type="predicted"/>
<dbReference type="Proteomes" id="UP001396334">
    <property type="component" value="Unassembled WGS sequence"/>
</dbReference>
<protein>
    <submittedName>
        <fullName evidence="1">Uncharacterized protein</fullName>
    </submittedName>
</protein>
<dbReference type="InterPro" id="IPR016024">
    <property type="entry name" value="ARM-type_fold"/>
</dbReference>
<evidence type="ECO:0000313" key="2">
    <source>
        <dbReference type="Proteomes" id="UP001396334"/>
    </source>
</evidence>
<dbReference type="EMBL" id="JBBPBN010000031">
    <property type="protein sequence ID" value="KAK9004295.1"/>
    <property type="molecule type" value="Genomic_DNA"/>
</dbReference>
<accession>A0ABR2QUT5</accession>
<name>A0ABR2QUT5_9ROSI</name>
<dbReference type="PANTHER" id="PTHR10997">
    <property type="entry name" value="IMPORTIN-7, 8, 11"/>
    <property type="match status" value="1"/>
</dbReference>
<dbReference type="InterPro" id="IPR011989">
    <property type="entry name" value="ARM-like"/>
</dbReference>
<dbReference type="Gene3D" id="1.25.10.10">
    <property type="entry name" value="Leucine-rich Repeat Variant"/>
    <property type="match status" value="2"/>
</dbReference>
<organism evidence="1 2">
    <name type="scientific">Hibiscus sabdariffa</name>
    <name type="common">roselle</name>
    <dbReference type="NCBI Taxonomy" id="183260"/>
    <lineage>
        <taxon>Eukaryota</taxon>
        <taxon>Viridiplantae</taxon>
        <taxon>Streptophyta</taxon>
        <taxon>Embryophyta</taxon>
        <taxon>Tracheophyta</taxon>
        <taxon>Spermatophyta</taxon>
        <taxon>Magnoliopsida</taxon>
        <taxon>eudicotyledons</taxon>
        <taxon>Gunneridae</taxon>
        <taxon>Pentapetalae</taxon>
        <taxon>rosids</taxon>
        <taxon>malvids</taxon>
        <taxon>Malvales</taxon>
        <taxon>Malvaceae</taxon>
        <taxon>Malvoideae</taxon>
        <taxon>Hibiscus</taxon>
    </lineage>
</organism>
<gene>
    <name evidence="1" type="ORF">V6N11_002097</name>
</gene>
<sequence length="291" mass="32829">MDLTQIARPKAQPHGQVLRTSTDALDGLSSLPQFPLALLSIAAIVAEFAKQNSWPVLVPELRYAIQSNNAVSNGANSEWSTINALTVLHALVRPFQYLLNPKVAKEPVPPQLELIAKEILAPLLTVFHHLVEKCTSEYDYLLTLKTGKRALQIFCSLTTRHRKYCDKLMPDIINFVMKIVKFSSNVSKLDFLSERIVFLAFDVISHILETGPGWRIVSPHFSFLLESSILAALMLNEKDISEWEEDPEEYTWKNLPYELEEISGRRENLFTARKNAINLLGVVSMSKVGAR</sequence>
<dbReference type="PANTHER" id="PTHR10997:SF29">
    <property type="entry name" value="ARM REPEAT SUPERFAMILY PROTEIN"/>
    <property type="match status" value="1"/>
</dbReference>
<evidence type="ECO:0000313" key="1">
    <source>
        <dbReference type="EMBL" id="KAK9004295.1"/>
    </source>
</evidence>
<comment type="caution">
    <text evidence="1">The sequence shown here is derived from an EMBL/GenBank/DDBJ whole genome shotgun (WGS) entry which is preliminary data.</text>
</comment>
<keyword evidence="2" id="KW-1185">Reference proteome</keyword>
<dbReference type="SUPFAM" id="SSF48371">
    <property type="entry name" value="ARM repeat"/>
    <property type="match status" value="1"/>
</dbReference>